<feature type="transmembrane region" description="Helical" evidence="8">
    <location>
        <begin position="99"/>
        <end position="117"/>
    </location>
</feature>
<evidence type="ECO:0000256" key="6">
    <source>
        <dbReference type="ARBA" id="ARBA00022989"/>
    </source>
</evidence>
<evidence type="ECO:0000256" key="5">
    <source>
        <dbReference type="ARBA" id="ARBA00022692"/>
    </source>
</evidence>
<keyword evidence="5 8" id="KW-0812">Transmembrane</keyword>
<dbReference type="CDD" id="cd06550">
    <property type="entry name" value="TM_ABC_iron-siderophores_like"/>
    <property type="match status" value="1"/>
</dbReference>
<dbReference type="PANTHER" id="PTHR30472:SF27">
    <property type="entry name" value="PETROBACTIN IMPORT SYSTEM PERMEASE PROTEIN YCLN"/>
    <property type="match status" value="1"/>
</dbReference>
<evidence type="ECO:0000256" key="8">
    <source>
        <dbReference type="SAM" id="Phobius"/>
    </source>
</evidence>
<feature type="transmembrane region" description="Helical" evidence="8">
    <location>
        <begin position="250"/>
        <end position="269"/>
    </location>
</feature>
<dbReference type="AlphaFoldDB" id="A0A411YLB0"/>
<evidence type="ECO:0000256" key="2">
    <source>
        <dbReference type="ARBA" id="ARBA00007935"/>
    </source>
</evidence>
<dbReference type="InterPro" id="IPR037294">
    <property type="entry name" value="ABC_BtuC-like"/>
</dbReference>
<keyword evidence="7 8" id="KW-0472">Membrane</keyword>
<sequence>MPGARARAASRTRGVRRWHLVAGALVLAAAAGASLFVGVTDLGPRDLVVGDDREAMVFLASRVPRLVAILLAGASMSVAGLIMQHLARNRFVAPSTAGTVESAMLGVVVATLLFTGASLVVKMAIAVAFALAGTAIFLALLRRITFRDVILVPLVGLMFGGVIRALTTFVAYRVDLLQTLSSWTTGDFSGVLRGRYELLWLAAVVAVIAYTYADRFTMAGMGRDLSVSLGLAYERTVNVGLAIVATVTGVTVVVVGAVPFLGLIVPNLVTMALGDNLRRALPLTALSGAAFVLACDVIGRTIRFPYEMPVGTVVGVVGSAIFLLLITRGRHRAR</sequence>
<accession>A0A411YLB0</accession>
<feature type="transmembrane region" description="Helical" evidence="8">
    <location>
        <begin position="194"/>
        <end position="213"/>
    </location>
</feature>
<dbReference type="RefSeq" id="WP_131156987.1">
    <property type="nucleotide sequence ID" value="NZ_CP036402.1"/>
</dbReference>
<protein>
    <submittedName>
        <fullName evidence="9">ABC transporter permease</fullName>
    </submittedName>
</protein>
<comment type="similarity">
    <text evidence="2">Belongs to the binding-protein-dependent transport system permease family. FecCD subfamily.</text>
</comment>
<dbReference type="Pfam" id="PF01032">
    <property type="entry name" value="FecCD"/>
    <property type="match status" value="1"/>
</dbReference>
<dbReference type="SUPFAM" id="SSF81345">
    <property type="entry name" value="ABC transporter involved in vitamin B12 uptake, BtuC"/>
    <property type="match status" value="1"/>
</dbReference>
<evidence type="ECO:0000313" key="10">
    <source>
        <dbReference type="Proteomes" id="UP000291469"/>
    </source>
</evidence>
<dbReference type="Proteomes" id="UP000291469">
    <property type="component" value="Chromosome"/>
</dbReference>
<dbReference type="PANTHER" id="PTHR30472">
    <property type="entry name" value="FERRIC ENTEROBACTIN TRANSPORT SYSTEM PERMEASE PROTEIN"/>
    <property type="match status" value="1"/>
</dbReference>
<dbReference type="Gene3D" id="1.10.3470.10">
    <property type="entry name" value="ABC transporter involved in vitamin B12 uptake, BtuC"/>
    <property type="match status" value="1"/>
</dbReference>
<dbReference type="KEGG" id="erz:ER308_10550"/>
<reference evidence="9 10" key="1">
    <citation type="submission" date="2019-01" db="EMBL/GenBank/DDBJ databases">
        <title>Egibacter rhizosphaerae EGI 80759T.</title>
        <authorList>
            <person name="Chen D.-D."/>
            <person name="Tian Y."/>
            <person name="Jiao J.-Y."/>
            <person name="Zhang X.-T."/>
            <person name="Zhang Y.-G."/>
            <person name="Zhang Y."/>
            <person name="Xiao M."/>
            <person name="Shu W.-S."/>
            <person name="Li W.-J."/>
        </authorList>
    </citation>
    <scope>NUCLEOTIDE SEQUENCE [LARGE SCALE GENOMIC DNA]</scope>
    <source>
        <strain evidence="9 10">EGI 80759</strain>
    </source>
</reference>
<gene>
    <name evidence="9" type="ORF">ER308_10550</name>
</gene>
<name>A0A411YLB0_9ACTN</name>
<feature type="transmembrane region" description="Helical" evidence="8">
    <location>
        <begin position="308"/>
        <end position="326"/>
    </location>
</feature>
<dbReference type="InterPro" id="IPR000522">
    <property type="entry name" value="ABC_transptr_permease_BtuC"/>
</dbReference>
<feature type="transmembrane region" description="Helical" evidence="8">
    <location>
        <begin position="66"/>
        <end position="87"/>
    </location>
</feature>
<keyword evidence="10" id="KW-1185">Reference proteome</keyword>
<dbReference type="EMBL" id="CP036402">
    <property type="protein sequence ID" value="QBI21998.1"/>
    <property type="molecule type" value="Genomic_DNA"/>
</dbReference>
<keyword evidence="4" id="KW-1003">Cell membrane</keyword>
<feature type="transmembrane region" description="Helical" evidence="8">
    <location>
        <begin position="20"/>
        <end position="39"/>
    </location>
</feature>
<dbReference type="GO" id="GO:0033214">
    <property type="term" value="P:siderophore-iron import into cell"/>
    <property type="evidence" value="ECO:0007669"/>
    <property type="project" value="TreeGrafter"/>
</dbReference>
<keyword evidence="3" id="KW-0813">Transport</keyword>
<organism evidence="9 10">
    <name type="scientific">Egibacter rhizosphaerae</name>
    <dbReference type="NCBI Taxonomy" id="1670831"/>
    <lineage>
        <taxon>Bacteria</taxon>
        <taxon>Bacillati</taxon>
        <taxon>Actinomycetota</taxon>
        <taxon>Nitriliruptoria</taxon>
        <taxon>Egibacterales</taxon>
        <taxon>Egibacteraceae</taxon>
        <taxon>Egibacter</taxon>
    </lineage>
</organism>
<feature type="transmembrane region" description="Helical" evidence="8">
    <location>
        <begin position="123"/>
        <end position="141"/>
    </location>
</feature>
<dbReference type="GO" id="GO:0005886">
    <property type="term" value="C:plasma membrane"/>
    <property type="evidence" value="ECO:0007669"/>
    <property type="project" value="UniProtKB-SubCell"/>
</dbReference>
<feature type="transmembrane region" description="Helical" evidence="8">
    <location>
        <begin position="150"/>
        <end position="174"/>
    </location>
</feature>
<evidence type="ECO:0000256" key="3">
    <source>
        <dbReference type="ARBA" id="ARBA00022448"/>
    </source>
</evidence>
<evidence type="ECO:0000313" key="9">
    <source>
        <dbReference type="EMBL" id="QBI21998.1"/>
    </source>
</evidence>
<evidence type="ECO:0000256" key="4">
    <source>
        <dbReference type="ARBA" id="ARBA00022475"/>
    </source>
</evidence>
<comment type="subcellular location">
    <subcellularLocation>
        <location evidence="1">Cell membrane</location>
        <topology evidence="1">Multi-pass membrane protein</topology>
    </subcellularLocation>
</comment>
<dbReference type="GO" id="GO:0022857">
    <property type="term" value="F:transmembrane transporter activity"/>
    <property type="evidence" value="ECO:0007669"/>
    <property type="project" value="InterPro"/>
</dbReference>
<dbReference type="OrthoDB" id="9811975at2"/>
<proteinExistence type="inferred from homology"/>
<evidence type="ECO:0000256" key="7">
    <source>
        <dbReference type="ARBA" id="ARBA00023136"/>
    </source>
</evidence>
<evidence type="ECO:0000256" key="1">
    <source>
        <dbReference type="ARBA" id="ARBA00004651"/>
    </source>
</evidence>
<keyword evidence="6 8" id="KW-1133">Transmembrane helix</keyword>